<sequence>MATVSDDGFGSFMRNLEEKPLAEIDRAYFGRQNGAVLRKYLIAHGVQTSDMGKAYNKEKLTNLAFQAWRLRLQHISVDSEDTSVLILEKTQYSRWPSSLGVIYHRGMVQRIFKCT</sequence>
<accession>A0A9X0CK82</accession>
<keyword evidence="2" id="KW-1185">Reference proteome</keyword>
<evidence type="ECO:0000313" key="2">
    <source>
        <dbReference type="Proteomes" id="UP001163046"/>
    </source>
</evidence>
<proteinExistence type="predicted"/>
<dbReference type="EMBL" id="MU827330">
    <property type="protein sequence ID" value="KAJ7354942.1"/>
    <property type="molecule type" value="Genomic_DNA"/>
</dbReference>
<reference evidence="1" key="1">
    <citation type="submission" date="2023-01" db="EMBL/GenBank/DDBJ databases">
        <title>Genome assembly of the deep-sea coral Lophelia pertusa.</title>
        <authorList>
            <person name="Herrera S."/>
            <person name="Cordes E."/>
        </authorList>
    </citation>
    <scope>NUCLEOTIDE SEQUENCE</scope>
    <source>
        <strain evidence="1">USNM1676648</strain>
        <tissue evidence="1">Polyp</tissue>
    </source>
</reference>
<organism evidence="1 2">
    <name type="scientific">Desmophyllum pertusum</name>
    <dbReference type="NCBI Taxonomy" id="174260"/>
    <lineage>
        <taxon>Eukaryota</taxon>
        <taxon>Metazoa</taxon>
        <taxon>Cnidaria</taxon>
        <taxon>Anthozoa</taxon>
        <taxon>Hexacorallia</taxon>
        <taxon>Scleractinia</taxon>
        <taxon>Caryophylliina</taxon>
        <taxon>Caryophylliidae</taxon>
        <taxon>Desmophyllum</taxon>
    </lineage>
</organism>
<comment type="caution">
    <text evidence="1">The sequence shown here is derived from an EMBL/GenBank/DDBJ whole genome shotgun (WGS) entry which is preliminary data.</text>
</comment>
<dbReference type="AlphaFoldDB" id="A0A9X0CK82"/>
<protein>
    <submittedName>
        <fullName evidence="1">Uncharacterized protein</fullName>
    </submittedName>
</protein>
<name>A0A9X0CK82_9CNID</name>
<evidence type="ECO:0000313" key="1">
    <source>
        <dbReference type="EMBL" id="KAJ7354942.1"/>
    </source>
</evidence>
<gene>
    <name evidence="1" type="ORF">OS493_029051</name>
</gene>
<dbReference type="Proteomes" id="UP001163046">
    <property type="component" value="Unassembled WGS sequence"/>
</dbReference>